<gene>
    <name evidence="9" type="ORF">ABAZ39_28060</name>
</gene>
<evidence type="ECO:0000256" key="2">
    <source>
        <dbReference type="ARBA" id="ARBA00022448"/>
    </source>
</evidence>
<dbReference type="SUPFAM" id="SSF82714">
    <property type="entry name" value="Multidrug efflux transporter AcrB TolC docking domain, DN and DC subdomains"/>
    <property type="match status" value="1"/>
</dbReference>
<evidence type="ECO:0000256" key="8">
    <source>
        <dbReference type="SAM" id="Phobius"/>
    </source>
</evidence>
<dbReference type="KEGG" id="abq:ABAZ39_28060"/>
<feature type="transmembrane region" description="Helical" evidence="8">
    <location>
        <begin position="436"/>
        <end position="461"/>
    </location>
</feature>
<dbReference type="SUPFAM" id="SSF82693">
    <property type="entry name" value="Multidrug efflux transporter AcrB pore domain, PN1, PN2, PC1 and PC2 subdomains"/>
    <property type="match status" value="3"/>
</dbReference>
<dbReference type="Proteomes" id="UP000027186">
    <property type="component" value="Plasmid AbAZ39_p3"/>
</dbReference>
<feature type="transmembrane region" description="Helical" evidence="8">
    <location>
        <begin position="342"/>
        <end position="361"/>
    </location>
</feature>
<dbReference type="AlphaFoldDB" id="A0A060DSF6"/>
<dbReference type="RefSeq" id="WP_081863380.1">
    <property type="nucleotide sequence ID" value="NZ_CP007796.1"/>
</dbReference>
<organism evidence="9 10">
    <name type="scientific">Azospirillum argentinense</name>
    <dbReference type="NCBI Taxonomy" id="2970906"/>
    <lineage>
        <taxon>Bacteria</taxon>
        <taxon>Pseudomonadati</taxon>
        <taxon>Pseudomonadota</taxon>
        <taxon>Alphaproteobacteria</taxon>
        <taxon>Rhodospirillales</taxon>
        <taxon>Azospirillaceae</taxon>
        <taxon>Azospirillum</taxon>
    </lineage>
</organism>
<comment type="subcellular location">
    <subcellularLocation>
        <location evidence="1">Cell inner membrane</location>
        <topology evidence="1">Multi-pass membrane protein</topology>
    </subcellularLocation>
</comment>
<geneLocation type="plasmid" evidence="9 10">
    <name>AbAZ39_p3</name>
</geneLocation>
<feature type="transmembrane region" description="Helical" evidence="8">
    <location>
        <begin position="535"/>
        <end position="553"/>
    </location>
</feature>
<keyword evidence="2" id="KW-0813">Transport</keyword>
<dbReference type="PANTHER" id="PTHR32063:SF76">
    <property type="entry name" value="EFFLUX PUMP MEMBRANE TRANSPORTER"/>
    <property type="match status" value="1"/>
</dbReference>
<dbReference type="SUPFAM" id="SSF82866">
    <property type="entry name" value="Multidrug efflux transporter AcrB transmembrane domain"/>
    <property type="match status" value="1"/>
</dbReference>
<keyword evidence="4" id="KW-0997">Cell inner membrane</keyword>
<keyword evidence="7 8" id="KW-0472">Membrane</keyword>
<feature type="transmembrane region" description="Helical" evidence="8">
    <location>
        <begin position="368"/>
        <end position="389"/>
    </location>
</feature>
<dbReference type="PRINTS" id="PR00702">
    <property type="entry name" value="ACRIFLAVINRP"/>
</dbReference>
<keyword evidence="5 8" id="KW-0812">Transmembrane</keyword>
<feature type="transmembrane region" description="Helical" evidence="8">
    <location>
        <begin position="395"/>
        <end position="415"/>
    </location>
</feature>
<evidence type="ECO:0000313" key="10">
    <source>
        <dbReference type="Proteomes" id="UP000027186"/>
    </source>
</evidence>
<evidence type="ECO:0000256" key="5">
    <source>
        <dbReference type="ARBA" id="ARBA00022692"/>
    </source>
</evidence>
<accession>A0A060DSF6</accession>
<evidence type="ECO:0000256" key="6">
    <source>
        <dbReference type="ARBA" id="ARBA00022989"/>
    </source>
</evidence>
<reference evidence="9 10" key="1">
    <citation type="journal article" date="2014" name="Genome Announc.">
        <title>Complete Genome Sequence of the Model Rhizosphere Strain Azospirillum brasilense Az39, Successfully Applied in Agriculture.</title>
        <authorList>
            <person name="Rivera D."/>
            <person name="Revale S."/>
            <person name="Molina R."/>
            <person name="Gualpa J."/>
            <person name="Puente M."/>
            <person name="Maroniche G."/>
            <person name="Paris G."/>
            <person name="Baker D."/>
            <person name="Clavijo B."/>
            <person name="McLay K."/>
            <person name="Spaepen S."/>
            <person name="Perticari A."/>
            <person name="Vazquez M."/>
            <person name="Wisniewski-Dye F."/>
            <person name="Watkins C."/>
            <person name="Martinez-Abarca F."/>
            <person name="Vanderleyden J."/>
            <person name="Cassan F."/>
        </authorList>
    </citation>
    <scope>NUCLEOTIDE SEQUENCE [LARGE SCALE GENOMIC DNA]</scope>
    <source>
        <strain evidence="9 10">Az39</strain>
        <plasmid evidence="9">AbAZ39_p3</plasmid>
    </source>
</reference>
<evidence type="ECO:0000256" key="4">
    <source>
        <dbReference type="ARBA" id="ARBA00022519"/>
    </source>
</evidence>
<keyword evidence="6 8" id="KW-1133">Transmembrane helix</keyword>
<dbReference type="GO" id="GO:0042910">
    <property type="term" value="F:xenobiotic transmembrane transporter activity"/>
    <property type="evidence" value="ECO:0007669"/>
    <property type="project" value="TreeGrafter"/>
</dbReference>
<keyword evidence="3" id="KW-1003">Cell membrane</keyword>
<dbReference type="FunFam" id="1.20.1640.10:FF:000001">
    <property type="entry name" value="Efflux pump membrane transporter"/>
    <property type="match status" value="1"/>
</dbReference>
<dbReference type="Gene3D" id="3.30.70.1320">
    <property type="entry name" value="Multidrug efflux transporter AcrB pore domain like"/>
    <property type="match status" value="1"/>
</dbReference>
<dbReference type="EMBL" id="CP007796">
    <property type="protein sequence ID" value="AIB15722.1"/>
    <property type="molecule type" value="Genomic_DNA"/>
</dbReference>
<evidence type="ECO:0000313" key="9">
    <source>
        <dbReference type="EMBL" id="AIB15722.1"/>
    </source>
</evidence>
<dbReference type="InterPro" id="IPR027463">
    <property type="entry name" value="AcrB_DN_DC_subdom"/>
</dbReference>
<dbReference type="Gene3D" id="1.20.1640.10">
    <property type="entry name" value="Multidrug efflux transporter AcrB transmembrane domain"/>
    <property type="match status" value="2"/>
</dbReference>
<dbReference type="InterPro" id="IPR001036">
    <property type="entry name" value="Acrflvin-R"/>
</dbReference>
<feature type="transmembrane region" description="Helical" evidence="8">
    <location>
        <begin position="473"/>
        <end position="500"/>
    </location>
</feature>
<dbReference type="Gene3D" id="3.30.70.1430">
    <property type="entry name" value="Multidrug efflux transporter AcrB pore domain"/>
    <property type="match status" value="2"/>
</dbReference>
<dbReference type="PANTHER" id="PTHR32063">
    <property type="match status" value="1"/>
</dbReference>
<dbReference type="Gene3D" id="3.30.2090.10">
    <property type="entry name" value="Multidrug efflux transporter AcrB TolC docking domain, DN and DC subdomains"/>
    <property type="match status" value="1"/>
</dbReference>
<keyword evidence="9" id="KW-0614">Plasmid</keyword>
<protein>
    <submittedName>
        <fullName evidence="9">RND transporter</fullName>
    </submittedName>
</protein>
<name>A0A060DSF6_9PROT</name>
<proteinExistence type="predicted"/>
<dbReference type="Pfam" id="PF00873">
    <property type="entry name" value="ACR_tran"/>
    <property type="match status" value="1"/>
</dbReference>
<evidence type="ECO:0000256" key="7">
    <source>
        <dbReference type="ARBA" id="ARBA00023136"/>
    </source>
</evidence>
<feature type="transmembrane region" description="Helical" evidence="8">
    <location>
        <begin position="12"/>
        <end position="34"/>
    </location>
</feature>
<sequence length="671" mass="70544">MFSGLFIRRPNLAIVIALVVTIAGALAILAIPVAQFPPITPPSVQVSATYPGANAQVVADSVAAPIEAQVNGVEGMLYMSSTSTDTGAYTLSVTFAQGTDPDLAQINVQNRLSLATPTLPTEVSRQGVTVRKQSSNMLMAVNVFSPGGQFDPIFISNYASINLRDAIARVPGVGDAQVMGALTYAMRVWMDPNRMTALGITAADVVAAIQNQNLQASAGQIGAPPVPDGQQQQLTILARGRLDDPKQFAGIIVRTNPNGGVVRLGDIGRVELGAQSYGSTAKLDGDPAATLVVYQSPDANALDVATAVRAELDRLSGRFPEGLDYAVVFDTTSFVSATIEEIVLTLGITFLLVVVVIYVFLQDWRATMIPTLAIPVSIIGVFAVLLVLGYSANTITLFALVLAIGLVVDDAIVVVENVRRVMEEHPDQPAPSASRIAMEQVTGAIVASTLVLAAVFVPVAFLPGITGQLYRQFAVTITTAFLISGMVSLTLTPALCGLLLRPPTRPWRPLAAFNRGLDGVRDRYGGLVGWLSRKLVIGIAVFALLTAGAFLLLRSLPTAFLPSEDQGYFFVNVQLPSAASLSRTEAVMTDVTERLRATPGVAHVISIAGYSILSGAASNVGLQIVVLKPWGERGAAETVDALLGRLRPQLGVIAESVQNRTLSGGPGRASG</sequence>
<dbReference type="GO" id="GO:0005886">
    <property type="term" value="C:plasma membrane"/>
    <property type="evidence" value="ECO:0007669"/>
    <property type="project" value="UniProtKB-SubCell"/>
</dbReference>
<evidence type="ECO:0000256" key="1">
    <source>
        <dbReference type="ARBA" id="ARBA00004429"/>
    </source>
</evidence>
<evidence type="ECO:0000256" key="3">
    <source>
        <dbReference type="ARBA" id="ARBA00022475"/>
    </source>
</evidence>
<dbReference type="FunFam" id="3.30.70.1430:FF:000001">
    <property type="entry name" value="Efflux pump membrane transporter"/>
    <property type="match status" value="1"/>
</dbReference>